<keyword evidence="2" id="KW-1185">Reference proteome</keyword>
<evidence type="ECO:0000313" key="2">
    <source>
        <dbReference type="Proteomes" id="UP000242519"/>
    </source>
</evidence>
<dbReference type="InParanoid" id="A0A218ZB29"/>
<name>A0A218ZB29_9HELO</name>
<gene>
    <name evidence="1" type="ORF">B2J93_8011</name>
</gene>
<reference evidence="1 2" key="1">
    <citation type="submission" date="2017-04" db="EMBL/GenBank/DDBJ databases">
        <title>Draft genome sequence of Marssonina coronaria NL1: causal agent of apple blotch.</title>
        <authorList>
            <person name="Cheng Q."/>
        </authorList>
    </citation>
    <scope>NUCLEOTIDE SEQUENCE [LARGE SCALE GENOMIC DNA]</scope>
    <source>
        <strain evidence="1 2">NL1</strain>
    </source>
</reference>
<dbReference type="Proteomes" id="UP000242519">
    <property type="component" value="Unassembled WGS sequence"/>
</dbReference>
<organism evidence="1 2">
    <name type="scientific">Diplocarpon coronariae</name>
    <dbReference type="NCBI Taxonomy" id="2795749"/>
    <lineage>
        <taxon>Eukaryota</taxon>
        <taxon>Fungi</taxon>
        <taxon>Dikarya</taxon>
        <taxon>Ascomycota</taxon>
        <taxon>Pezizomycotina</taxon>
        <taxon>Leotiomycetes</taxon>
        <taxon>Helotiales</taxon>
        <taxon>Drepanopezizaceae</taxon>
        <taxon>Diplocarpon</taxon>
    </lineage>
</organism>
<sequence length="116" mass="13627">MVPKALETTLAKCMSSRRPHQQRASEPPRVVLDSPELLSTNIYREDDMRLYVRGNEILLSICSFNILLFHLVKYYDIWHNAKRDVVWNAMSVQEQENYVATTKDEGAKRLNFRFAH</sequence>
<accession>A0A218ZB29</accession>
<comment type="caution">
    <text evidence="1">The sequence shown here is derived from an EMBL/GenBank/DDBJ whole genome shotgun (WGS) entry which is preliminary data.</text>
</comment>
<evidence type="ECO:0000313" key="1">
    <source>
        <dbReference type="EMBL" id="OWP05269.1"/>
    </source>
</evidence>
<protein>
    <submittedName>
        <fullName evidence="1">Uncharacterized protein</fullName>
    </submittedName>
</protein>
<proteinExistence type="predicted"/>
<dbReference type="EMBL" id="MZNU01000076">
    <property type="protein sequence ID" value="OWP05269.1"/>
    <property type="molecule type" value="Genomic_DNA"/>
</dbReference>
<dbReference type="OrthoDB" id="1935484at2759"/>
<dbReference type="AlphaFoldDB" id="A0A218ZB29"/>